<keyword evidence="2" id="KW-1185">Reference proteome</keyword>
<evidence type="ECO:0000313" key="2">
    <source>
        <dbReference type="Proteomes" id="UP001200145"/>
    </source>
</evidence>
<gene>
    <name evidence="1" type="ORF">L0U88_11425</name>
</gene>
<evidence type="ECO:0000313" key="1">
    <source>
        <dbReference type="EMBL" id="MCF1715237.1"/>
    </source>
</evidence>
<dbReference type="EMBL" id="JAKEVY010000003">
    <property type="protein sequence ID" value="MCF1715237.1"/>
    <property type="molecule type" value="Genomic_DNA"/>
</dbReference>
<dbReference type="RefSeq" id="WP_234866193.1">
    <property type="nucleotide sequence ID" value="NZ_JAKEVY010000003.1"/>
</dbReference>
<organism evidence="1 2">
    <name type="scientific">Flavihumibacter fluminis</name>
    <dbReference type="NCBI Taxonomy" id="2909236"/>
    <lineage>
        <taxon>Bacteria</taxon>
        <taxon>Pseudomonadati</taxon>
        <taxon>Bacteroidota</taxon>
        <taxon>Chitinophagia</taxon>
        <taxon>Chitinophagales</taxon>
        <taxon>Chitinophagaceae</taxon>
        <taxon>Flavihumibacter</taxon>
    </lineage>
</organism>
<name>A0ABS9BJF8_9BACT</name>
<comment type="caution">
    <text evidence="1">The sequence shown here is derived from an EMBL/GenBank/DDBJ whole genome shotgun (WGS) entry which is preliminary data.</text>
</comment>
<protein>
    <recommendedName>
        <fullName evidence="3">Preprotein translocase subunit SecB</fullName>
    </recommendedName>
</protein>
<reference evidence="1 2" key="1">
    <citation type="submission" date="2022-01" db="EMBL/GenBank/DDBJ databases">
        <title>Flavihumibacter sp. nov., isolated from sediment of a river.</title>
        <authorList>
            <person name="Liu H."/>
        </authorList>
    </citation>
    <scope>NUCLEOTIDE SEQUENCE [LARGE SCALE GENOMIC DNA]</scope>
    <source>
        <strain evidence="1 2">RY-1</strain>
    </source>
</reference>
<accession>A0ABS9BJF8</accession>
<proteinExistence type="predicted"/>
<evidence type="ECO:0008006" key="3">
    <source>
        <dbReference type="Google" id="ProtNLM"/>
    </source>
</evidence>
<sequence length="153" mass="16932">MKEGRQIDPEKISMLSLKTKKGSIEEGENPISRQINGYTFNFQVGTGMRLEEQIIGIELGIEIIAIDDSKKPIGAKGSYTHEIIFRVENLEDFIEKSEDGSVRTVDVNIISTLMGVSYSTIRGIIFTRTQGTSLGAVLLPVIDPKKLTQMASR</sequence>
<dbReference type="Proteomes" id="UP001200145">
    <property type="component" value="Unassembled WGS sequence"/>
</dbReference>